<comment type="caution">
    <text evidence="2">The sequence shown here is derived from an EMBL/GenBank/DDBJ whole genome shotgun (WGS) entry which is preliminary data.</text>
</comment>
<organism evidence="2 3">
    <name type="scientific">Cerrena zonata</name>
    <dbReference type="NCBI Taxonomy" id="2478898"/>
    <lineage>
        <taxon>Eukaryota</taxon>
        <taxon>Fungi</taxon>
        <taxon>Dikarya</taxon>
        <taxon>Basidiomycota</taxon>
        <taxon>Agaricomycotina</taxon>
        <taxon>Agaricomycetes</taxon>
        <taxon>Polyporales</taxon>
        <taxon>Cerrenaceae</taxon>
        <taxon>Cerrena</taxon>
    </lineage>
</organism>
<evidence type="ECO:0000313" key="2">
    <source>
        <dbReference type="EMBL" id="KAK7684822.1"/>
    </source>
</evidence>
<accession>A0AAW0G5E5</accession>
<feature type="region of interest" description="Disordered" evidence="1">
    <location>
        <begin position="1"/>
        <end position="107"/>
    </location>
</feature>
<name>A0AAW0G5E5_9APHY</name>
<proteinExistence type="predicted"/>
<sequence>MSNTSLSAVNKDSDPEVLDLDTIIKERDGTPPNKAQQEPDFDEMLNKIFGAGAPGAPGAPGNQGGAGNGQEDPISQMMMSLLNQDGGDAKEKNEEKRKASVQIEKPE</sequence>
<dbReference type="AlphaFoldDB" id="A0AAW0G5E5"/>
<keyword evidence="3" id="KW-1185">Reference proteome</keyword>
<reference evidence="2 3" key="1">
    <citation type="submission" date="2022-09" db="EMBL/GenBank/DDBJ databases">
        <authorList>
            <person name="Palmer J.M."/>
        </authorList>
    </citation>
    <scope>NUCLEOTIDE SEQUENCE [LARGE SCALE GENOMIC DNA]</scope>
    <source>
        <strain evidence="2 3">DSM 7382</strain>
    </source>
</reference>
<protein>
    <submittedName>
        <fullName evidence="2">Uncharacterized protein</fullName>
    </submittedName>
</protein>
<evidence type="ECO:0000256" key="1">
    <source>
        <dbReference type="SAM" id="MobiDB-lite"/>
    </source>
</evidence>
<dbReference type="Proteomes" id="UP001385951">
    <property type="component" value="Unassembled WGS sequence"/>
</dbReference>
<feature type="compositionally biased region" description="Basic and acidic residues" evidence="1">
    <location>
        <begin position="87"/>
        <end position="107"/>
    </location>
</feature>
<dbReference type="EMBL" id="JASBNA010000023">
    <property type="protein sequence ID" value="KAK7684822.1"/>
    <property type="molecule type" value="Genomic_DNA"/>
</dbReference>
<feature type="compositionally biased region" description="Polar residues" evidence="1">
    <location>
        <begin position="1"/>
        <end position="10"/>
    </location>
</feature>
<dbReference type="InterPro" id="IPR028143">
    <property type="entry name" value="Get2/sif1"/>
</dbReference>
<feature type="compositionally biased region" description="Low complexity" evidence="1">
    <location>
        <begin position="50"/>
        <end position="60"/>
    </location>
</feature>
<evidence type="ECO:0000313" key="3">
    <source>
        <dbReference type="Proteomes" id="UP001385951"/>
    </source>
</evidence>
<gene>
    <name evidence="2" type="ORF">QCA50_012065</name>
</gene>
<dbReference type="Pfam" id="PF08690">
    <property type="entry name" value="GET2"/>
    <property type="match status" value="1"/>
</dbReference>